<evidence type="ECO:0000313" key="3">
    <source>
        <dbReference type="Proteomes" id="UP001501302"/>
    </source>
</evidence>
<dbReference type="Pfam" id="PF05618">
    <property type="entry name" value="Zn_protease"/>
    <property type="match status" value="1"/>
</dbReference>
<accession>A0ABP9GFE7</accession>
<dbReference type="SUPFAM" id="SSF50630">
    <property type="entry name" value="Acid proteases"/>
    <property type="match status" value="1"/>
</dbReference>
<evidence type="ECO:0000313" key="2">
    <source>
        <dbReference type="EMBL" id="GAA4941467.1"/>
    </source>
</evidence>
<dbReference type="Gene3D" id="2.40.70.10">
    <property type="entry name" value="Acid Proteases"/>
    <property type="match status" value="1"/>
</dbReference>
<dbReference type="InterPro" id="IPR008503">
    <property type="entry name" value="Asp_endopeptidase"/>
</dbReference>
<dbReference type="InterPro" id="IPR021109">
    <property type="entry name" value="Peptidase_aspartic_dom_sf"/>
</dbReference>
<name>A0ABP9GFE7_9FLAO</name>
<organism evidence="2 3">
    <name type="scientific">Algibacter agarivorans</name>
    <dbReference type="NCBI Taxonomy" id="1109741"/>
    <lineage>
        <taxon>Bacteria</taxon>
        <taxon>Pseudomonadati</taxon>
        <taxon>Bacteroidota</taxon>
        <taxon>Flavobacteriia</taxon>
        <taxon>Flavobacteriales</taxon>
        <taxon>Flavobacteriaceae</taxon>
        <taxon>Algibacter</taxon>
    </lineage>
</organism>
<dbReference type="PANTHER" id="PTHR38037">
    <property type="entry name" value="ZN_PROTEASE DOMAIN-CONTAINING PROTEIN"/>
    <property type="match status" value="1"/>
</dbReference>
<reference evidence="3" key="1">
    <citation type="journal article" date="2019" name="Int. J. Syst. Evol. Microbiol.">
        <title>The Global Catalogue of Microorganisms (GCM) 10K type strain sequencing project: providing services to taxonomists for standard genome sequencing and annotation.</title>
        <authorList>
            <consortium name="The Broad Institute Genomics Platform"/>
            <consortium name="The Broad Institute Genome Sequencing Center for Infectious Disease"/>
            <person name="Wu L."/>
            <person name="Ma J."/>
        </authorList>
    </citation>
    <scope>NUCLEOTIDE SEQUENCE [LARGE SCALE GENOMIC DNA]</scope>
    <source>
        <strain evidence="3">JCM 18285</strain>
    </source>
</reference>
<dbReference type="PANTHER" id="PTHR38037:SF2">
    <property type="entry name" value="ATP-DEPENDENT ZINC PROTEASE DOMAIN-CONTAINING PROTEIN-RELATED"/>
    <property type="match status" value="1"/>
</dbReference>
<sequence>MPKKTIGRIDKVDFPTLDLFNIDCKIDTGAYTSSIHCHKYYEEDGVLKCLFYHKGHPNYNGKKIVFKNFTTAKVKSSNGIVQNRYKVKTSIILFNKKYSIYLTLNDRDDMKYPILIGRRFLLKKFIVDVNLKDVSFKEKMLLAK</sequence>
<keyword evidence="3" id="KW-1185">Reference proteome</keyword>
<comment type="caution">
    <text evidence="2">The sequence shown here is derived from an EMBL/GenBank/DDBJ whole genome shotgun (WGS) entry which is preliminary data.</text>
</comment>
<protein>
    <submittedName>
        <fullName evidence="2">RimK/LysX family protein</fullName>
    </submittedName>
</protein>
<gene>
    <name evidence="2" type="ORF">GCM10023314_13080</name>
</gene>
<feature type="domain" description="Retropepsin-like aspartic endopeptidase" evidence="1">
    <location>
        <begin position="7"/>
        <end position="135"/>
    </location>
</feature>
<dbReference type="Proteomes" id="UP001501302">
    <property type="component" value="Unassembled WGS sequence"/>
</dbReference>
<evidence type="ECO:0000259" key="1">
    <source>
        <dbReference type="Pfam" id="PF05618"/>
    </source>
</evidence>
<proteinExistence type="predicted"/>
<dbReference type="EMBL" id="BAABJJ010000014">
    <property type="protein sequence ID" value="GAA4941467.1"/>
    <property type="molecule type" value="Genomic_DNA"/>
</dbReference>
<dbReference type="RefSeq" id="WP_345190937.1">
    <property type="nucleotide sequence ID" value="NZ_BAABJJ010000014.1"/>
</dbReference>